<dbReference type="NCBIfam" id="NF033442">
    <property type="entry name" value="BREX_PglW"/>
    <property type="match status" value="1"/>
</dbReference>
<keyword evidence="5" id="KW-0547">Nucleotide-binding</keyword>
<evidence type="ECO:0000256" key="9">
    <source>
        <dbReference type="SAM" id="MobiDB-lite"/>
    </source>
</evidence>
<evidence type="ECO:0000259" key="10">
    <source>
        <dbReference type="PROSITE" id="PS50011"/>
    </source>
</evidence>
<keyword evidence="12" id="KW-0723">Serine/threonine-protein kinase</keyword>
<dbReference type="Gene3D" id="3.30.200.20">
    <property type="entry name" value="Phosphorylase Kinase, domain 1"/>
    <property type="match status" value="1"/>
</dbReference>
<feature type="compositionally biased region" description="Low complexity" evidence="9">
    <location>
        <begin position="951"/>
        <end position="983"/>
    </location>
</feature>
<dbReference type="PROSITE" id="PS00108">
    <property type="entry name" value="PROTEIN_KINASE_ST"/>
    <property type="match status" value="1"/>
</dbReference>
<dbReference type="Proteomes" id="UP000002484">
    <property type="component" value="Chromosome"/>
</dbReference>
<dbReference type="Pfam" id="PF07714">
    <property type="entry name" value="PK_Tyr_Ser-Thr"/>
    <property type="match status" value="1"/>
</dbReference>
<evidence type="ECO:0000313" key="13">
    <source>
        <dbReference type="Proteomes" id="UP000002484"/>
    </source>
</evidence>
<keyword evidence="4" id="KW-0808">Transferase</keyword>
<evidence type="ECO:0000313" key="12">
    <source>
        <dbReference type="EMBL" id="ADP83649.1"/>
    </source>
</evidence>
<reference evidence="12 13" key="1">
    <citation type="submission" date="2010-10" db="EMBL/GenBank/DDBJ databases">
        <title>Complete sequence of Frankia sp. EuI1c.</title>
        <authorList>
            <consortium name="US DOE Joint Genome Institute"/>
            <person name="Lucas S."/>
            <person name="Copeland A."/>
            <person name="Lapidus A."/>
            <person name="Cheng J.-F."/>
            <person name="Bruce D."/>
            <person name="Goodwin L."/>
            <person name="Pitluck S."/>
            <person name="Chertkov O."/>
            <person name="Detter J.C."/>
            <person name="Han C."/>
            <person name="Tapia R."/>
            <person name="Land M."/>
            <person name="Hauser L."/>
            <person name="Jeffries C."/>
            <person name="Kyrpides N."/>
            <person name="Ivanova N."/>
            <person name="Mikhailova N."/>
            <person name="Beauchemin N."/>
            <person name="Sen A."/>
            <person name="Sur S.A."/>
            <person name="Gtari M."/>
            <person name="Wall L."/>
            <person name="Tisa L."/>
            <person name="Woyke T."/>
        </authorList>
    </citation>
    <scope>NUCLEOTIDE SEQUENCE [LARGE SCALE GENOMIC DNA]</scope>
    <source>
        <strain evidence="13">DSM 45817 / CECT 9037 / EuI1c</strain>
    </source>
</reference>
<dbReference type="InterPro" id="IPR011009">
    <property type="entry name" value="Kinase-like_dom_sf"/>
</dbReference>
<dbReference type="SMART" id="SM00220">
    <property type="entry name" value="S_TKc"/>
    <property type="match status" value="1"/>
</dbReference>
<dbReference type="InterPro" id="IPR049832">
    <property type="entry name" value="BREX_PglW"/>
</dbReference>
<dbReference type="PANTHER" id="PTHR43289">
    <property type="entry name" value="MITOGEN-ACTIVATED PROTEIN KINASE KINASE KINASE 20-RELATED"/>
    <property type="match status" value="1"/>
</dbReference>
<keyword evidence="13" id="KW-1185">Reference proteome</keyword>
<dbReference type="InterPro" id="IPR011528">
    <property type="entry name" value="NERD"/>
</dbReference>
<dbReference type="GO" id="GO:0004674">
    <property type="term" value="F:protein serine/threonine kinase activity"/>
    <property type="evidence" value="ECO:0007669"/>
    <property type="project" value="UniProtKB-KW"/>
</dbReference>
<comment type="similarity">
    <text evidence="3">Belongs to the protein kinase superfamily. NEK Ser/Thr protein kinase family. NIMA subfamily.</text>
</comment>
<dbReference type="GO" id="GO:0005524">
    <property type="term" value="F:ATP binding"/>
    <property type="evidence" value="ECO:0007669"/>
    <property type="project" value="UniProtKB-KW"/>
</dbReference>
<feature type="region of interest" description="Disordered" evidence="9">
    <location>
        <begin position="1345"/>
        <end position="1365"/>
    </location>
</feature>
<dbReference type="OrthoDB" id="9762169at2"/>
<keyword evidence="7" id="KW-0067">ATP-binding</keyword>
<dbReference type="Gene3D" id="1.10.510.10">
    <property type="entry name" value="Transferase(Phosphotransferase) domain 1"/>
    <property type="match status" value="2"/>
</dbReference>
<accession>E3IUG4</accession>
<dbReference type="STRING" id="298654.FraEuI1c_5665"/>
<keyword evidence="8" id="KW-0206">Cytoskeleton</keyword>
<feature type="domain" description="NERD" evidence="11">
    <location>
        <begin position="14"/>
        <end position="132"/>
    </location>
</feature>
<evidence type="ECO:0000256" key="8">
    <source>
        <dbReference type="ARBA" id="ARBA00023212"/>
    </source>
</evidence>
<evidence type="ECO:0000256" key="3">
    <source>
        <dbReference type="ARBA" id="ARBA00010886"/>
    </source>
</evidence>
<sequence length="1583" mass="170039">MREGEGRWETVTPSQFPHEREALEQVRKLLPDAEPYRAWSNFTFTATTGHIREVDLLVVARGGVYLIEIKSLAGRLTASGSNWTQHRSSGEPRIFDNPLHLANQKSKELRSLLENAARTPGQSRVRIPFIQPAVFLSNPTLRVEFPDHQLHWIFGPEQAAAQAGQSSGAAAAPKARPGGGVTLPSIWSGLLDAPLRDERYRVTPEVSKALAKLLPAAGIARSRRHQRVGSWQLEFPAFDSGPTWQDYHAAHTQVASERRRVRIYLVERAAGEAERASREAVARREFLVLHGINHPGIVQVDGLESHEAGPALIFRHRPDELRLDQYLDRYGDRLDAGTRLDMIRQLAEAVAYAHGRHLYHRALAARSVLVVPSGRRSAGEQGWLAPRLVISDWQAAARDAGSSTGVLTGAMTKTSMALAVEPAARFLPHLEVATAGYLAPEIGAPFPDPVGIDVFGLGALAYLILTGQPPADSPNALKARLEQSGGLNPAEVVDSLSEMANELVAEATRPLPDDRPATVGEFLDLLGLVEEEFTRPEPAVAAGDSTPAEQPVAGQDEPEPDPLEAQHGDLVGGEWRIRERLGTGSTSRAFLAHNEKTNRYEVLKVALSDERAARLEHEASVLGRLGDSRVIRLARPDTLVIGGRAVLVLDHAGEQTVARKLREGRLSVDELETYSDYLFGAVDYLDGEGVAHRDLKPDNIVIRRRPNRTYQLVLIDFSLANHSVRDIAAGTPRYLDPFLGAGTRTAYDDHAERYALAVTLHEMASGELPLWGDGSAEARFTQGPPTVATEAFDPAIRAGLTSFFLRTLDRDATRRFASLKDMRDAWQAVFRAADSTPPAVTAHPAASDGARLTESESVVVTPGSSAGVAMADEETARRARDAAAAAATSDTPLDAAGLSPRAVSAAHRLNATTVGDLLTLGSKEIISLPGTGAKTRQELQSRIRQWRRSLAAAPAGTPSAATAAQPDPAQQETPAAQTPAAKPDYARMPVEDVAGRLLPRALAGGRNATEREATRLLLGLPDDAGRLPDVPLWAPQQQIAERVGVTSGRIAQVLTARRKTWHADEAVRSVRDELVEILGDAGRVMGFDELTTAVLARHGSRRPPAERRALAGAAVRAALETVDLDSEPTLARRKFYERTLVALEAAEDDGPLTPAAPALFDYAIALGKAADRLAKAEELPAPATVLRELAAVGAAPAAGDTDDAGLADTDPAAAEGRAGLPALDEQRLVRLAAAASRNAAANARLEIYPRDLGLVRALRLAQAGVPPPRQAVMPAPPAGLDERPDRPLLEVAVIHERVTARFPGLTTELPAHPALDRPLADAGFVLEWNAARDGYVPPNSLLTSTGLGGSRATPVREPTDLGSRPARRVFDSPDLADAARTEQRLVAAAESGGFRALTVRRNHYLLARAELAQPHRFAAEPIDVAAVFLDALHAEVDPRPKPTWATVLRADVAEPGSRAAGNLTELVRTAWDRAAPLLAELVDAAAGRTGPHGPAPLLLHDAGVFGRYDGRGMDLLFTLAERARAGGRAVWVLCPTTEPTQPPRLDGTLVQLVTGSEWVALPDAWVINRHRSDDEPDLAGKAS</sequence>
<evidence type="ECO:0000256" key="7">
    <source>
        <dbReference type="ARBA" id="ARBA00022840"/>
    </source>
</evidence>
<dbReference type="Pfam" id="PF08378">
    <property type="entry name" value="NERD"/>
    <property type="match status" value="1"/>
</dbReference>
<protein>
    <submittedName>
        <fullName evidence="12">Serine/threonine protein kinase</fullName>
    </submittedName>
</protein>
<feature type="region of interest" description="Disordered" evidence="9">
    <location>
        <begin position="949"/>
        <end position="985"/>
    </location>
</feature>
<dbReference type="Gene3D" id="1.10.150.20">
    <property type="entry name" value="5' to 3' exonuclease, C-terminal subdomain"/>
    <property type="match status" value="1"/>
</dbReference>
<dbReference type="RefSeq" id="WP_013426767.1">
    <property type="nucleotide sequence ID" value="NC_014666.1"/>
</dbReference>
<dbReference type="SUPFAM" id="SSF47789">
    <property type="entry name" value="C-terminal domain of RNA polymerase alpha subunit"/>
    <property type="match status" value="1"/>
</dbReference>
<name>E3IUG4_PSEI1</name>
<dbReference type="PANTHER" id="PTHR43289:SF34">
    <property type="entry name" value="SERINE_THREONINE-PROTEIN KINASE YBDM-RELATED"/>
    <property type="match status" value="1"/>
</dbReference>
<dbReference type="InterPro" id="IPR001245">
    <property type="entry name" value="Ser-Thr/Tyr_kinase_cat_dom"/>
</dbReference>
<gene>
    <name evidence="12" type="ordered locus">FraEuI1c_5665</name>
</gene>
<evidence type="ECO:0000256" key="6">
    <source>
        <dbReference type="ARBA" id="ARBA00022777"/>
    </source>
</evidence>
<dbReference type="InterPro" id="IPR008271">
    <property type="entry name" value="Ser/Thr_kinase_AS"/>
</dbReference>
<evidence type="ECO:0000256" key="2">
    <source>
        <dbReference type="ARBA" id="ARBA00004647"/>
    </source>
</evidence>
<evidence type="ECO:0000256" key="1">
    <source>
        <dbReference type="ARBA" id="ARBA00004300"/>
    </source>
</evidence>
<dbReference type="PROSITE" id="PS50965">
    <property type="entry name" value="NERD"/>
    <property type="match status" value="1"/>
</dbReference>
<dbReference type="EMBL" id="CP002299">
    <property type="protein sequence ID" value="ADP83649.1"/>
    <property type="molecule type" value="Genomic_DNA"/>
</dbReference>
<feature type="domain" description="Protein kinase" evidence="10">
    <location>
        <begin position="575"/>
        <end position="830"/>
    </location>
</feature>
<dbReference type="Pfam" id="PF00069">
    <property type="entry name" value="Pkinase"/>
    <property type="match status" value="1"/>
</dbReference>
<evidence type="ECO:0000256" key="4">
    <source>
        <dbReference type="ARBA" id="ARBA00022679"/>
    </source>
</evidence>
<feature type="region of interest" description="Disordered" evidence="9">
    <location>
        <begin position="538"/>
        <end position="567"/>
    </location>
</feature>
<dbReference type="GO" id="GO:0000922">
    <property type="term" value="C:spindle pole"/>
    <property type="evidence" value="ECO:0007669"/>
    <property type="project" value="UniProtKB-SubCell"/>
</dbReference>
<keyword evidence="6 12" id="KW-0418">Kinase</keyword>
<feature type="domain" description="Protein kinase" evidence="10">
    <location>
        <begin position="232"/>
        <end position="534"/>
    </location>
</feature>
<dbReference type="PROSITE" id="PS50011">
    <property type="entry name" value="PROTEIN_KINASE_DOM"/>
    <property type="match status" value="2"/>
</dbReference>
<comment type="subcellular location">
    <subcellularLocation>
        <location evidence="1">Cytoplasm</location>
        <location evidence="1">Cytoskeleton</location>
        <location evidence="1">Microtubule organizing center</location>
        <location evidence="1">Centrosome</location>
    </subcellularLocation>
    <subcellularLocation>
        <location evidence="2">Cytoplasm</location>
        <location evidence="2">Cytoskeleton</location>
        <location evidence="2">Spindle pole</location>
    </subcellularLocation>
</comment>
<dbReference type="KEGG" id="fri:FraEuI1c_5665"/>
<dbReference type="InParanoid" id="E3IUG4"/>
<dbReference type="eggNOG" id="COG0515">
    <property type="taxonomic scope" value="Bacteria"/>
</dbReference>
<dbReference type="SUPFAM" id="SSF56112">
    <property type="entry name" value="Protein kinase-like (PK-like)"/>
    <property type="match status" value="2"/>
</dbReference>
<dbReference type="InterPro" id="IPR000719">
    <property type="entry name" value="Prot_kinase_dom"/>
</dbReference>
<organism evidence="12 13">
    <name type="scientific">Pseudofrankia inefficax (strain DSM 45817 / CECT 9037 / DDB 130130 / EuI1c)</name>
    <name type="common">Frankia inefficax</name>
    <dbReference type="NCBI Taxonomy" id="298654"/>
    <lineage>
        <taxon>Bacteria</taxon>
        <taxon>Bacillati</taxon>
        <taxon>Actinomycetota</taxon>
        <taxon>Actinomycetes</taxon>
        <taxon>Frankiales</taxon>
        <taxon>Frankiaceae</taxon>
        <taxon>Pseudofrankia</taxon>
    </lineage>
</organism>
<keyword evidence="8" id="KW-0963">Cytoplasm</keyword>
<dbReference type="GO" id="GO:0005813">
    <property type="term" value="C:centrosome"/>
    <property type="evidence" value="ECO:0007669"/>
    <property type="project" value="UniProtKB-SubCell"/>
</dbReference>
<dbReference type="HOGENOM" id="CLU_005315_0_0_11"/>
<proteinExistence type="inferred from homology"/>
<evidence type="ECO:0000256" key="5">
    <source>
        <dbReference type="ARBA" id="ARBA00022741"/>
    </source>
</evidence>
<evidence type="ECO:0000259" key="11">
    <source>
        <dbReference type="PROSITE" id="PS50965"/>
    </source>
</evidence>